<dbReference type="PANTHER" id="PTHR46196">
    <property type="entry name" value="TRANSCRIPTION FACTOR BHLH155-LIKE ISOFORM X1-RELATED"/>
    <property type="match status" value="1"/>
</dbReference>
<dbReference type="InterPro" id="IPR043561">
    <property type="entry name" value="LHW-like"/>
</dbReference>
<reference evidence="5 6" key="1">
    <citation type="submission" date="2024-11" db="EMBL/GenBank/DDBJ databases">
        <title>A near-complete genome assembly of Cinchona calisaya.</title>
        <authorList>
            <person name="Lian D.C."/>
            <person name="Zhao X.W."/>
            <person name="Wei L."/>
        </authorList>
    </citation>
    <scope>NUCLEOTIDE SEQUENCE [LARGE SCALE GENOMIC DNA]</scope>
    <source>
        <tissue evidence="5">Nenye</tissue>
    </source>
</reference>
<dbReference type="Pfam" id="PF14215">
    <property type="entry name" value="bHLH-MYC_N"/>
    <property type="match status" value="1"/>
</dbReference>
<dbReference type="EMBL" id="JBJUIK010000017">
    <property type="protein sequence ID" value="KAL3499052.1"/>
    <property type="molecule type" value="Genomic_DNA"/>
</dbReference>
<dbReference type="Proteomes" id="UP001630127">
    <property type="component" value="Unassembled WGS sequence"/>
</dbReference>
<gene>
    <name evidence="5" type="ORF">ACH5RR_041784</name>
</gene>
<accession>A0ABD2XZS7</accession>
<evidence type="ECO:0000259" key="4">
    <source>
        <dbReference type="Pfam" id="PF14215"/>
    </source>
</evidence>
<feature type="compositionally biased region" description="Polar residues" evidence="3">
    <location>
        <begin position="383"/>
        <end position="393"/>
    </location>
</feature>
<comment type="caution">
    <text evidence="5">The sequence shown here is derived from an EMBL/GenBank/DDBJ whole genome shotgun (WGS) entry which is preliminary data.</text>
</comment>
<proteinExistence type="predicted"/>
<feature type="region of interest" description="Disordered" evidence="3">
    <location>
        <begin position="368"/>
        <end position="393"/>
    </location>
</feature>
<name>A0ABD2XZS7_9GENT</name>
<keyword evidence="6" id="KW-1185">Reference proteome</keyword>
<evidence type="ECO:0000313" key="6">
    <source>
        <dbReference type="Proteomes" id="UP001630127"/>
    </source>
</evidence>
<dbReference type="AlphaFoldDB" id="A0ABD2XZS7"/>
<evidence type="ECO:0000256" key="3">
    <source>
        <dbReference type="SAM" id="MobiDB-lite"/>
    </source>
</evidence>
<protein>
    <recommendedName>
        <fullName evidence="4">Transcription factor MYC/MYB N-terminal domain-containing protein</fullName>
    </recommendedName>
</protein>
<dbReference type="InterPro" id="IPR025610">
    <property type="entry name" value="MYC/MYB_N"/>
</dbReference>
<feature type="domain" description="Transcription factor MYC/MYB N-terminal" evidence="4">
    <location>
        <begin position="60"/>
        <end position="154"/>
    </location>
</feature>
<evidence type="ECO:0000256" key="2">
    <source>
        <dbReference type="ARBA" id="ARBA00023163"/>
    </source>
</evidence>
<dbReference type="PANTHER" id="PTHR46196:SF2">
    <property type="entry name" value="TRANSCRIPTION FACTOR BHLH157"/>
    <property type="match status" value="1"/>
</dbReference>
<keyword evidence="2" id="KW-0804">Transcription</keyword>
<organism evidence="5 6">
    <name type="scientific">Cinchona calisaya</name>
    <dbReference type="NCBI Taxonomy" id="153742"/>
    <lineage>
        <taxon>Eukaryota</taxon>
        <taxon>Viridiplantae</taxon>
        <taxon>Streptophyta</taxon>
        <taxon>Embryophyta</taxon>
        <taxon>Tracheophyta</taxon>
        <taxon>Spermatophyta</taxon>
        <taxon>Magnoliopsida</taxon>
        <taxon>eudicotyledons</taxon>
        <taxon>Gunneridae</taxon>
        <taxon>Pentapetalae</taxon>
        <taxon>asterids</taxon>
        <taxon>lamiids</taxon>
        <taxon>Gentianales</taxon>
        <taxon>Rubiaceae</taxon>
        <taxon>Cinchonoideae</taxon>
        <taxon>Cinchoneae</taxon>
        <taxon>Cinchona</taxon>
    </lineage>
</organism>
<evidence type="ECO:0000313" key="5">
    <source>
        <dbReference type="EMBL" id="KAL3499052.1"/>
    </source>
</evidence>
<keyword evidence="1" id="KW-0805">Transcription regulation</keyword>
<evidence type="ECO:0000256" key="1">
    <source>
        <dbReference type="ARBA" id="ARBA00023015"/>
    </source>
</evidence>
<sequence length="576" mass="63806">MLTGSMGDSLIKDTLKNLSCNNGWSYGVFWRFDQKNSLLLTLQDLYCEEQMGVVIDDMLLQVHILGQGVIGEAAFTKTHRWMFADSHFGKPSPVGSIQSSLDDFQDHFEFDTQFSIGIKTIVVISVEPLGVVQFGSTQKFAERLDFVNQTKEHFQSIEILQGLALPENELMSLSSDAWDASSGLFASLISCESPNFECPTLQQGLTHEDFNETGFSAENVTGCSNLQHHQSLVESGSFIELLPSEGPCNSIWNNFNVQESSIMNSTCKSELLVDMVKTSQRFCESTVSNQNFGPLPHSSKNQLKMPSSLCTFDELFPKIDFLEALPNHDKNDDLLQWFSPTTDKSNEMITAKLRNDLSLTSEVVTLSSNPKAHQAPTKVISDKQPSPSVQSSVTNVLNSGQKEKYSDIVGVDKQFDCSVVDKRSKSFEDWEDTVKPVDIGGHLDFSVSSPDCISEQCIDSKFKTSKTLFSKLGLHQRLDEVYRGSCTAARSDFKDQLFSTVKRRKIESPLLSSSEVSCLTRFVGSVNSLQPANHLNSTSNFELKDKVIRKLETGSCVGDNCSIIAGNTVSSPEKPD</sequence>